<dbReference type="STRING" id="1123402.SAMN02583745_01787"/>
<reference evidence="2" key="1">
    <citation type="submission" date="2016-10" db="EMBL/GenBank/DDBJ databases">
        <authorList>
            <person name="Varghese N."/>
            <person name="Submissions S."/>
        </authorList>
    </citation>
    <scope>NUCLEOTIDE SEQUENCE [LARGE SCALE GENOMIC DNA]</scope>
    <source>
        <strain evidence="2">DSM 18579</strain>
    </source>
</reference>
<dbReference type="EMBL" id="FOHV01000013">
    <property type="protein sequence ID" value="SET25082.1"/>
    <property type="molecule type" value="Genomic_DNA"/>
</dbReference>
<proteinExistence type="predicted"/>
<sequence length="931" mass="102311">MWDLNYHFAQEPPDKGASAQFPNEGSKTFLITGPKAGGIVQPKIVPPVIESLRITGEFALEKQLKADYNFISNGDDNAEDRSLFWWGGEGTTASLANTNINSGSLDSLSEVLTESHLGQVLEVSVLPIKLESNQLIRGQVVTVTTRDENNDIQYAPTLSELSIVSRFTEAEGIVVNDLIYGQYKMQFGTDQEDISLYEWRSALTNDIIQAGPTLPARANAGSQGLTSPLILTSDLVGDHLVLTIFPLDGKELKGQPRSVSTTNIQPLPRVDNLTIIYDTTETNEPPPLGLEVNQVIRGTYEFTSYTQAEDRSLYNWEVGDDELIQNGTAQNGTIPAIQIQPEYVGKSIRLIINAVDSVNRIGNLENVSTDIVKQLQPEVSDLRIIYLDDNDVFLVDHAIKGQYRFIPVDSSTDNSSYAWQIKATGAILESGETTSENGLGQTPEFIAPLSAAGEVLTLIIYPKDSSGRDGQPQTADSLIVDYLYPIITDIGLIYPRNMPDGLISVGQRLGGFYSINEGENPFDKSEYEWKVIGSGVVLGKGQTTKPPADPLGYISPVVVPAHALGDVIQLTVVPIDTKGIRGRERTVQTGEIQYLFPYIDQLAFINGNQDNFEEVEYRVGQSLAATYRFHSSINSPDNSIYEWSLVNQNEVLKTGDTTRFPTGQGLVTEFIIPIEAIGDILRLTVFPFDGNGLDGPENEIDTTEILYQIPEISNLRVDYISFDNLNPPGENSVFRASYQFIGIEGTTDMSTYRWMIYSTDETLRETIVEGASVVDESRGLSFIPDLPMEPRFSGKVLELKILPIDSNGKNGIEYSHIIGSTDYIAPQVKDVFGQIMDANSQFPTLAGRYEFIPGTNALDNSTFQWVLSSTDEVLLEGQTVRLNGLRIAAIPGLNIRRSMIGDTVILRVTPVDGLGESGTTRTHPIFIDSGP</sequence>
<evidence type="ECO:0000313" key="1">
    <source>
        <dbReference type="EMBL" id="SET25082.1"/>
    </source>
</evidence>
<organism evidence="1 2">
    <name type="scientific">Thorsellia anophelis DSM 18579</name>
    <dbReference type="NCBI Taxonomy" id="1123402"/>
    <lineage>
        <taxon>Bacteria</taxon>
        <taxon>Pseudomonadati</taxon>
        <taxon>Pseudomonadota</taxon>
        <taxon>Gammaproteobacteria</taxon>
        <taxon>Enterobacterales</taxon>
        <taxon>Thorselliaceae</taxon>
        <taxon>Thorsellia</taxon>
    </lineage>
</organism>
<dbReference type="Proteomes" id="UP000242642">
    <property type="component" value="Unassembled WGS sequence"/>
</dbReference>
<accession>A0A1I0CZ75</accession>
<dbReference type="AlphaFoldDB" id="A0A1I0CZ75"/>
<name>A0A1I0CZ75_9GAMM</name>
<dbReference type="RefSeq" id="WP_093319909.1">
    <property type="nucleotide sequence ID" value="NZ_FOHV01000013.1"/>
</dbReference>
<keyword evidence="2" id="KW-1185">Reference proteome</keyword>
<evidence type="ECO:0000313" key="2">
    <source>
        <dbReference type="Proteomes" id="UP000242642"/>
    </source>
</evidence>
<protein>
    <submittedName>
        <fullName evidence="1">Uncharacterized protein</fullName>
    </submittedName>
</protein>
<gene>
    <name evidence="1" type="ORF">SAMN02583745_01787</name>
</gene>